<reference evidence="2" key="1">
    <citation type="submission" date="2022-03" db="EMBL/GenBank/DDBJ databases">
        <title>A functionally conserved STORR gene fusion in Papaver species that diverged 16.8 million years ago.</title>
        <authorList>
            <person name="Catania T."/>
        </authorList>
    </citation>
    <scope>NUCLEOTIDE SEQUENCE</scope>
    <source>
        <strain evidence="2">S-191538</strain>
    </source>
</reference>
<accession>A0AA41SB83</accession>
<dbReference type="Pfam" id="PF06911">
    <property type="entry name" value="Senescence"/>
    <property type="match status" value="1"/>
</dbReference>
<protein>
    <recommendedName>
        <fullName evidence="1">Senescence domain-containing protein</fullName>
    </recommendedName>
</protein>
<evidence type="ECO:0000313" key="2">
    <source>
        <dbReference type="EMBL" id="MCL7036337.1"/>
    </source>
</evidence>
<name>A0AA41SB83_PAPNU</name>
<dbReference type="PANTHER" id="PTHR21068">
    <property type="entry name" value="SPARTIN"/>
    <property type="match status" value="1"/>
</dbReference>
<dbReference type="InterPro" id="IPR045036">
    <property type="entry name" value="Spartin-like"/>
</dbReference>
<gene>
    <name evidence="2" type="ORF">MKW94_025872</name>
</gene>
<evidence type="ECO:0000313" key="3">
    <source>
        <dbReference type="Proteomes" id="UP001177140"/>
    </source>
</evidence>
<dbReference type="InterPro" id="IPR009686">
    <property type="entry name" value="Senescence/spartin_C"/>
</dbReference>
<feature type="domain" description="Senescence" evidence="1">
    <location>
        <begin position="178"/>
        <end position="361"/>
    </location>
</feature>
<sequence length="381" mass="40494">MPFGFLSKSIPSSNKPSPENAIEEISIVTSNTPKEELLLRIPGCTVNLVQEGEAVEIAKGYFNLVKLSAENVPLAILVKVGDEIQWPLTKDEPVVKIDELDYLFSLPIKDTDLLNYGVSFSRQKGSGLTDLDSFLKEYSCFSEAFSSGNSKTSADARAINWAELAPKIEKYNTILAKALPSGTGDIVQGIFKLGNAYTKQSEKGGAIVITEATEEKKGGFETENFKSNKKTTDGRKKCVLSKGLARVRAVSEATEKRSNLVLNIAEMGSGSAAGPISSVAGKLILSTGPGKVLVDSLGAFSNFMDAAEVAQKQALATSSKAVTKRVSDRFGESAGEATEDVFAIAGHAASTAFNIVKIRKAIDPASSVTSTIAKNAIKKNL</sequence>
<dbReference type="GO" id="GO:0005886">
    <property type="term" value="C:plasma membrane"/>
    <property type="evidence" value="ECO:0007669"/>
    <property type="project" value="TreeGrafter"/>
</dbReference>
<organism evidence="2 3">
    <name type="scientific">Papaver nudicaule</name>
    <name type="common">Iceland poppy</name>
    <dbReference type="NCBI Taxonomy" id="74823"/>
    <lineage>
        <taxon>Eukaryota</taxon>
        <taxon>Viridiplantae</taxon>
        <taxon>Streptophyta</taxon>
        <taxon>Embryophyta</taxon>
        <taxon>Tracheophyta</taxon>
        <taxon>Spermatophyta</taxon>
        <taxon>Magnoliopsida</taxon>
        <taxon>Ranunculales</taxon>
        <taxon>Papaveraceae</taxon>
        <taxon>Papaveroideae</taxon>
        <taxon>Papaver</taxon>
    </lineage>
</organism>
<proteinExistence type="predicted"/>
<dbReference type="AlphaFoldDB" id="A0AA41SB83"/>
<dbReference type="EMBL" id="JAJJMA010166812">
    <property type="protein sequence ID" value="MCL7036337.1"/>
    <property type="molecule type" value="Genomic_DNA"/>
</dbReference>
<comment type="caution">
    <text evidence="2">The sequence shown here is derived from an EMBL/GenBank/DDBJ whole genome shotgun (WGS) entry which is preliminary data.</text>
</comment>
<keyword evidence="3" id="KW-1185">Reference proteome</keyword>
<evidence type="ECO:0000259" key="1">
    <source>
        <dbReference type="Pfam" id="PF06911"/>
    </source>
</evidence>
<dbReference type="Proteomes" id="UP001177140">
    <property type="component" value="Unassembled WGS sequence"/>
</dbReference>
<dbReference type="PANTHER" id="PTHR21068:SF36">
    <property type="entry name" value="SENESCENCE_DEHYDRATION-ASSOCIATED PROTEIN-LIKE PROTEIN"/>
    <property type="match status" value="1"/>
</dbReference>